<evidence type="ECO:0000313" key="14">
    <source>
        <dbReference type="EMBL" id="QOS22370.1"/>
    </source>
</evidence>
<evidence type="ECO:0000313" key="3">
    <source>
        <dbReference type="EMBL" id="QOS16162.1"/>
    </source>
</evidence>
<evidence type="ECO:0000313" key="22">
    <source>
        <dbReference type="EMBL" id="QOS27955.1"/>
    </source>
</evidence>
<dbReference type="GO" id="GO:1901135">
    <property type="term" value="P:carbohydrate derivative metabolic process"/>
    <property type="evidence" value="ECO:0007669"/>
    <property type="project" value="UniProtKB-ARBA"/>
</dbReference>
<dbReference type="EMBL" id="MT898043">
    <property type="protein sequence ID" value="QOS16162.1"/>
    <property type="molecule type" value="Genomic_DNA"/>
</dbReference>
<evidence type="ECO:0000259" key="1">
    <source>
        <dbReference type="Pfam" id="PF00534"/>
    </source>
</evidence>
<dbReference type="EMBL" id="MT898232">
    <property type="protein sequence ID" value="QOS23098.1"/>
    <property type="molecule type" value="Genomic_DNA"/>
</dbReference>
<dbReference type="PANTHER" id="PTHR12526">
    <property type="entry name" value="GLYCOSYLTRANSFERASE"/>
    <property type="match status" value="1"/>
</dbReference>
<evidence type="ECO:0000313" key="12">
    <source>
        <dbReference type="EMBL" id="QOS20996.1"/>
    </source>
</evidence>
<dbReference type="EMBL" id="MT898316">
    <property type="protein sequence ID" value="QOS26218.1"/>
    <property type="molecule type" value="Genomic_DNA"/>
</dbReference>
<evidence type="ECO:0000313" key="25">
    <source>
        <dbReference type="EMBL" id="QOS30073.1"/>
    </source>
</evidence>
<dbReference type="EMBL" id="MT898019">
    <property type="protein sequence ID" value="QOS15254.1"/>
    <property type="molecule type" value="Genomic_DNA"/>
</dbReference>
<evidence type="ECO:0000313" key="5">
    <source>
        <dbReference type="EMBL" id="QOS17069.1"/>
    </source>
</evidence>
<reference evidence="9" key="1">
    <citation type="submission" date="2020-08" db="EMBL/GenBank/DDBJ databases">
        <title>Genetic structure, function and evolution of capsule biosynthesis loci in Vibrio parahaemolyticus.</title>
        <authorList>
            <person name="Li L."/>
            <person name="Bian S."/>
        </authorList>
    </citation>
    <scope>NUCLEOTIDE SEQUENCE</scope>
    <source>
        <strain evidence="9">VP233</strain>
        <strain evidence="20">VP276</strain>
        <strain evidence="22">VP278</strain>
        <strain evidence="24">VP280</strain>
        <strain evidence="17">VP281</strain>
        <strain evidence="7">VP282</strain>
        <strain evidence="18">VP289</strain>
        <strain evidence="2">VP29</strain>
        <strain evidence="15">VP290</strain>
        <strain evidence="3">VP291</strain>
        <strain evidence="13">VP292</strain>
        <strain evidence="5">VP294</strain>
        <strain evidence="10">VP295</strain>
        <strain evidence="16">VP297</strain>
        <strain evidence="25">VP299</strain>
        <strain evidence="14">VP327</strain>
        <strain evidence="11">VP329</strain>
        <strain evidence="19">VP330</strain>
        <strain evidence="4">VP332</strain>
        <strain evidence="23">VP334</strain>
        <strain evidence="8">VP335</strain>
        <strain evidence="12">VP347</strain>
        <strain evidence="21">VP381</strain>
        <strain evidence="6">VP416</strain>
    </source>
</reference>
<dbReference type="EMBL" id="MT898362">
    <property type="protein sequence ID" value="QOS27955.1"/>
    <property type="molecule type" value="Genomic_DNA"/>
</dbReference>
<dbReference type="EMBL" id="MT898146">
    <property type="protein sequence ID" value="QOS19942.1"/>
    <property type="molecule type" value="Genomic_DNA"/>
</dbReference>
<dbReference type="EC" id="2.4.1.290" evidence="9"/>
<dbReference type="EMBL" id="MT898109">
    <property type="protein sequence ID" value="QOS18568.1"/>
    <property type="molecule type" value="Genomic_DNA"/>
</dbReference>
<dbReference type="EMBL" id="MT898412">
    <property type="protein sequence ID" value="QOS29864.1"/>
    <property type="molecule type" value="Genomic_DNA"/>
</dbReference>
<dbReference type="EMBL" id="MT898418">
    <property type="protein sequence ID" value="QOS30073.1"/>
    <property type="molecule type" value="Genomic_DNA"/>
</dbReference>
<evidence type="ECO:0000313" key="13">
    <source>
        <dbReference type="EMBL" id="QOS21598.1"/>
    </source>
</evidence>
<dbReference type="EMBL" id="MT898212">
    <property type="protein sequence ID" value="QOS22370.1"/>
    <property type="molecule type" value="Genomic_DNA"/>
</dbReference>
<evidence type="ECO:0000313" key="18">
    <source>
        <dbReference type="EMBL" id="QOS26218.1"/>
    </source>
</evidence>
<dbReference type="InterPro" id="IPR001296">
    <property type="entry name" value="Glyco_trans_1"/>
</dbReference>
<evidence type="ECO:0000313" key="23">
    <source>
        <dbReference type="EMBL" id="QOS29835.1"/>
    </source>
</evidence>
<evidence type="ECO:0000313" key="7">
    <source>
        <dbReference type="EMBL" id="QOS17388.1"/>
    </source>
</evidence>
<dbReference type="EMBL" id="MT898068">
    <property type="protein sequence ID" value="QOS17069.1"/>
    <property type="molecule type" value="Genomic_DNA"/>
</dbReference>
<dbReference type="EMBL" id="MT898063">
    <property type="protein sequence ID" value="QOS16903.1"/>
    <property type="molecule type" value="Genomic_DNA"/>
</dbReference>
<keyword evidence="9" id="KW-0328">Glycosyltransferase</keyword>
<dbReference type="AlphaFoldDB" id="A0A7M1VTQ1"/>
<dbReference type="EMBL" id="MT898070">
    <property type="protein sequence ID" value="QOS17135.1"/>
    <property type="molecule type" value="Genomic_DNA"/>
</dbReference>
<evidence type="ECO:0000313" key="15">
    <source>
        <dbReference type="EMBL" id="QOS23098.1"/>
    </source>
</evidence>
<dbReference type="EMBL" id="MT898317">
    <property type="protein sequence ID" value="QOS26247.1"/>
    <property type="molecule type" value="Genomic_DNA"/>
</dbReference>
<evidence type="ECO:0000313" key="16">
    <source>
        <dbReference type="EMBL" id="QOS23254.1"/>
    </source>
</evidence>
<dbReference type="RefSeq" id="WP_029837159.1">
    <property type="nucleotide sequence ID" value="NZ_CANUIK010000002.1"/>
</dbReference>
<dbReference type="EMBL" id="MT898192">
    <property type="protein sequence ID" value="QOS21598.1"/>
    <property type="molecule type" value="Genomic_DNA"/>
</dbReference>
<evidence type="ECO:0000313" key="11">
    <source>
        <dbReference type="EMBL" id="QOS20195.1"/>
    </source>
</evidence>
<dbReference type="EMBL" id="MT898153">
    <property type="protein sequence ID" value="QOS20195.1"/>
    <property type="molecule type" value="Genomic_DNA"/>
</dbReference>
<protein>
    <submittedName>
        <fullName evidence="9">N, N'-diacetylbacillosaminyl-diphospho-undecaprenol alpha-1,3-N-acetylgalactosaminyltransferase</fullName>
        <ecNumber evidence="9">2.4.1.290</ecNumber>
    </submittedName>
</protein>
<dbReference type="EMBL" id="MT898086">
    <property type="protein sequence ID" value="QOS17725.1"/>
    <property type="molecule type" value="Genomic_DNA"/>
</dbReference>
<proteinExistence type="predicted"/>
<evidence type="ECO:0000313" key="17">
    <source>
        <dbReference type="EMBL" id="QOS24100.1"/>
    </source>
</evidence>
<accession>A0A7M1VTQ1</accession>
<gene>
    <name evidence="9" type="primary">pglA</name>
    <name evidence="9" type="ORF">VP233_00017</name>
    <name evidence="20" type="ORF">VP276_00017</name>
    <name evidence="22" type="ORF">VP278_00017</name>
    <name evidence="24" type="ORF">VP280_00017</name>
    <name evidence="17" type="ORF">VP281_00017</name>
    <name evidence="7" type="ORF">VP282_00017</name>
    <name evidence="18" type="ORF">VP289_00017</name>
    <name evidence="15" type="ORF">VP290_00017</name>
    <name evidence="3" type="ORF">VP291_00017</name>
    <name evidence="13" type="ORF">VP292_00017</name>
    <name evidence="5" type="ORF">VP294_00017</name>
    <name evidence="10" type="ORF">VP295_00017</name>
    <name evidence="16" type="ORF">VP297_00017</name>
    <name evidence="25" type="ORF">VP299_00017</name>
    <name evidence="2" type="ORF">VP29_00017</name>
    <name evidence="14" type="ORF">VP327_00017</name>
    <name evidence="11" type="ORF">VP329_00017</name>
    <name evidence="19" type="ORF">VP330_00017</name>
    <name evidence="4" type="ORF">VP332_00017</name>
    <name evidence="23" type="ORF">VP334_00017</name>
    <name evidence="8" type="ORF">VP335_00017</name>
    <name evidence="12" type="ORF">VP347_00017</name>
    <name evidence="21" type="ORF">VP381_00017</name>
    <name evidence="6" type="ORF">VP416_00017</name>
</gene>
<evidence type="ECO:0000313" key="4">
    <source>
        <dbReference type="EMBL" id="QOS16903.1"/>
    </source>
</evidence>
<dbReference type="EMBL" id="MT898260">
    <property type="protein sequence ID" value="QOS24100.1"/>
    <property type="molecule type" value="Genomic_DNA"/>
</dbReference>
<dbReference type="GO" id="GO:0102335">
    <property type="term" value="F:N,N'-diacetylbacillosaminyl-diphospho-undecaprenol alpha-1,3-N-acetylgalactosaminyltransferase activity"/>
    <property type="evidence" value="ECO:0007669"/>
    <property type="project" value="UniProtKB-EC"/>
</dbReference>
<dbReference type="Gene3D" id="3.40.50.2000">
    <property type="entry name" value="Glycogen Phosphorylase B"/>
    <property type="match status" value="2"/>
</dbReference>
<dbReference type="EMBL" id="MT898354">
    <property type="protein sequence ID" value="QOS27647.1"/>
    <property type="molecule type" value="Genomic_DNA"/>
</dbReference>
<keyword evidence="9" id="KW-0808">Transferase</keyword>
<dbReference type="EMBL" id="MT898077">
    <property type="protein sequence ID" value="QOS17388.1"/>
    <property type="molecule type" value="Genomic_DNA"/>
</dbReference>
<evidence type="ECO:0000313" key="8">
    <source>
        <dbReference type="EMBL" id="QOS17725.1"/>
    </source>
</evidence>
<feature type="domain" description="Glycosyl transferase family 1" evidence="1">
    <location>
        <begin position="184"/>
        <end position="338"/>
    </location>
</feature>
<evidence type="ECO:0000313" key="10">
    <source>
        <dbReference type="EMBL" id="QOS19942.1"/>
    </source>
</evidence>
<sequence length="364" mass="41466">MKLLLIQNSLKTTWLFRKSYIENLLSKGVEVTILAFNDGDGYKENLEKLGAEVFAINSSNFLIRLFILNYNVLFNFGSKMDRIQCHFISTIIFSLPSLVVFSKKTSIVIEGLGSFCDSNKEVLKVLKFIFINFKFNRVFMNVDERNQLGKTTDTVLGGIGIDLEQYKLKLSPKNELETPRNNALSIAYAGRLLKDKGINDVFKLLDICIENNIDVMLNVYGDIYKNNPSSLTQSDIEYLSEHFGEKVKFWGYCENLKESLVQNDLLVLPSKREGFPVVVMEASALGIPTIAYNVPGSQDAIINEVNGFLSPYGDVDELYRHVRYFVSLPDIEKEKLSLSAKKYAEDNFSRTIKNRDLYNSVLRK</sequence>
<dbReference type="EMBL" id="MT898175">
    <property type="protein sequence ID" value="QOS20996.1"/>
    <property type="molecule type" value="Genomic_DNA"/>
</dbReference>
<evidence type="ECO:0000313" key="21">
    <source>
        <dbReference type="EMBL" id="QOS27647.1"/>
    </source>
</evidence>
<dbReference type="EMBL" id="MT898236">
    <property type="protein sequence ID" value="QOS23254.1"/>
    <property type="molecule type" value="Genomic_DNA"/>
</dbReference>
<dbReference type="EMBL" id="MT898328">
    <property type="protein sequence ID" value="QOS26653.1"/>
    <property type="molecule type" value="Genomic_DNA"/>
</dbReference>
<evidence type="ECO:0000313" key="24">
    <source>
        <dbReference type="EMBL" id="QOS29864.1"/>
    </source>
</evidence>
<name>A0A7M1VTQ1_VIBPH</name>
<organism evidence="9">
    <name type="scientific">Vibrio parahaemolyticus</name>
    <dbReference type="NCBI Taxonomy" id="670"/>
    <lineage>
        <taxon>Bacteria</taxon>
        <taxon>Pseudomonadati</taxon>
        <taxon>Pseudomonadota</taxon>
        <taxon>Gammaproteobacteria</taxon>
        <taxon>Vibrionales</taxon>
        <taxon>Vibrionaceae</taxon>
        <taxon>Vibrio</taxon>
    </lineage>
</organism>
<dbReference type="EMBL" id="MT898411">
    <property type="protein sequence ID" value="QOS29835.1"/>
    <property type="molecule type" value="Genomic_DNA"/>
</dbReference>
<evidence type="ECO:0000313" key="19">
    <source>
        <dbReference type="EMBL" id="QOS26247.1"/>
    </source>
</evidence>
<evidence type="ECO:0000313" key="9">
    <source>
        <dbReference type="EMBL" id="QOS18568.1"/>
    </source>
</evidence>
<evidence type="ECO:0000313" key="20">
    <source>
        <dbReference type="EMBL" id="QOS26653.1"/>
    </source>
</evidence>
<dbReference type="SUPFAM" id="SSF53756">
    <property type="entry name" value="UDP-Glycosyltransferase/glycogen phosphorylase"/>
    <property type="match status" value="1"/>
</dbReference>
<evidence type="ECO:0000313" key="6">
    <source>
        <dbReference type="EMBL" id="QOS17135.1"/>
    </source>
</evidence>
<evidence type="ECO:0000313" key="2">
    <source>
        <dbReference type="EMBL" id="QOS15254.1"/>
    </source>
</evidence>
<dbReference type="Pfam" id="PF00534">
    <property type="entry name" value="Glycos_transf_1"/>
    <property type="match status" value="1"/>
</dbReference>